<protein>
    <submittedName>
        <fullName evidence="6">Cobalt ABC transporter ATP-binding protein</fullName>
    </submittedName>
</protein>
<dbReference type="InterPro" id="IPR027417">
    <property type="entry name" value="P-loop_NTPase"/>
</dbReference>
<accession>A0ABQ5MQV5</accession>
<dbReference type="Gene3D" id="3.40.50.300">
    <property type="entry name" value="P-loop containing nucleotide triphosphate hydrolases"/>
    <property type="match status" value="1"/>
</dbReference>
<feature type="domain" description="ABC transporter" evidence="5">
    <location>
        <begin position="2"/>
        <end position="234"/>
    </location>
</feature>
<dbReference type="InterPro" id="IPR003439">
    <property type="entry name" value="ABC_transporter-like_ATP-bd"/>
</dbReference>
<dbReference type="EMBL" id="BRVS01000002">
    <property type="protein sequence ID" value="GLB66002.1"/>
    <property type="molecule type" value="Genomic_DNA"/>
</dbReference>
<dbReference type="PANTHER" id="PTHR43553:SF24">
    <property type="entry name" value="ENERGY-COUPLING FACTOR TRANSPORTER ATP-BINDING PROTEIN ECFA1"/>
    <property type="match status" value="1"/>
</dbReference>
<evidence type="ECO:0000256" key="4">
    <source>
        <dbReference type="ARBA" id="ARBA00022840"/>
    </source>
</evidence>
<dbReference type="PANTHER" id="PTHR43553">
    <property type="entry name" value="HEAVY METAL TRANSPORTER"/>
    <property type="match status" value="1"/>
</dbReference>
<evidence type="ECO:0000256" key="2">
    <source>
        <dbReference type="ARBA" id="ARBA00022448"/>
    </source>
</evidence>
<name>A0ABQ5MQV5_9MICC</name>
<keyword evidence="7" id="KW-1185">Reference proteome</keyword>
<dbReference type="InterPro" id="IPR015856">
    <property type="entry name" value="ABC_transpr_CbiO/EcfA_su"/>
</dbReference>
<dbReference type="PROSITE" id="PS00211">
    <property type="entry name" value="ABC_TRANSPORTER_1"/>
    <property type="match status" value="1"/>
</dbReference>
<dbReference type="SUPFAM" id="SSF52540">
    <property type="entry name" value="P-loop containing nucleoside triphosphate hydrolases"/>
    <property type="match status" value="1"/>
</dbReference>
<dbReference type="CDD" id="cd03225">
    <property type="entry name" value="ABC_cobalt_CbiO_domain1"/>
    <property type="match status" value="1"/>
</dbReference>
<evidence type="ECO:0000256" key="3">
    <source>
        <dbReference type="ARBA" id="ARBA00022741"/>
    </source>
</evidence>
<keyword evidence="4 6" id="KW-0067">ATP-binding</keyword>
<dbReference type="PROSITE" id="PS50893">
    <property type="entry name" value="ABC_TRANSPORTER_2"/>
    <property type="match status" value="1"/>
</dbReference>
<dbReference type="GO" id="GO:0005524">
    <property type="term" value="F:ATP binding"/>
    <property type="evidence" value="ECO:0007669"/>
    <property type="project" value="UniProtKB-KW"/>
</dbReference>
<sequence>MIRFRSVRVLGDRAGETPAAPILSVPELELTEDRISVIGANGSGKSTLLKLINGLVVPDEGAVDVDGLGTASDGAAVRRRVAFVFTDPLSQLVMPTPLEDAELSLRRKYRKRTERRAAALSLLEDFGLAHLADQSIYQLSGGERQLAALASVLAVDPAVLVLDEPSTLLDLRNTMLLRRRLAALPQQLVTATHDLELAQDSVRTLVVDQGRIVYDGEPAAAVSFYRELSAHVAGSG</sequence>
<dbReference type="InterPro" id="IPR017871">
    <property type="entry name" value="ABC_transporter-like_CS"/>
</dbReference>
<evidence type="ECO:0000313" key="7">
    <source>
        <dbReference type="Proteomes" id="UP001209654"/>
    </source>
</evidence>
<dbReference type="RefSeq" id="WP_264794184.1">
    <property type="nucleotide sequence ID" value="NZ_BRVS01000002.1"/>
</dbReference>
<organism evidence="6 7">
    <name type="scientific">Arthrobacter mangrovi</name>
    <dbReference type="NCBI Taxonomy" id="2966350"/>
    <lineage>
        <taxon>Bacteria</taxon>
        <taxon>Bacillati</taxon>
        <taxon>Actinomycetota</taxon>
        <taxon>Actinomycetes</taxon>
        <taxon>Micrococcales</taxon>
        <taxon>Micrococcaceae</taxon>
        <taxon>Arthrobacter</taxon>
    </lineage>
</organism>
<evidence type="ECO:0000256" key="1">
    <source>
        <dbReference type="ARBA" id="ARBA00005417"/>
    </source>
</evidence>
<keyword evidence="3" id="KW-0547">Nucleotide-binding</keyword>
<dbReference type="InterPro" id="IPR003593">
    <property type="entry name" value="AAA+_ATPase"/>
</dbReference>
<keyword evidence="2" id="KW-0813">Transport</keyword>
<evidence type="ECO:0000259" key="5">
    <source>
        <dbReference type="PROSITE" id="PS50893"/>
    </source>
</evidence>
<dbReference type="SMART" id="SM00382">
    <property type="entry name" value="AAA"/>
    <property type="match status" value="1"/>
</dbReference>
<dbReference type="Proteomes" id="UP001209654">
    <property type="component" value="Unassembled WGS sequence"/>
</dbReference>
<reference evidence="6 7" key="1">
    <citation type="journal article" date="2023" name="Int. J. Syst. Evol. Microbiol.">
        <title>Arthrobacter mangrovi sp. nov., an actinobacterium isolated from the rhizosphere of a mangrove.</title>
        <authorList>
            <person name="Hamada M."/>
            <person name="Saitou S."/>
            <person name="Enomoto N."/>
            <person name="Nanri K."/>
            <person name="Hidaka K."/>
            <person name="Miura T."/>
            <person name="Tamura T."/>
        </authorList>
    </citation>
    <scope>NUCLEOTIDE SEQUENCE [LARGE SCALE GENOMIC DNA]</scope>
    <source>
        <strain evidence="6 7">NBRC 112813</strain>
    </source>
</reference>
<gene>
    <name evidence="6" type="ORF">AHIS1636_04410</name>
</gene>
<comment type="similarity">
    <text evidence="1">Belongs to the ABC transporter superfamily.</text>
</comment>
<comment type="caution">
    <text evidence="6">The sequence shown here is derived from an EMBL/GenBank/DDBJ whole genome shotgun (WGS) entry which is preliminary data.</text>
</comment>
<dbReference type="InterPro" id="IPR050095">
    <property type="entry name" value="ECF_ABC_transporter_ATP-bd"/>
</dbReference>
<proteinExistence type="inferred from homology"/>
<dbReference type="Pfam" id="PF00005">
    <property type="entry name" value="ABC_tran"/>
    <property type="match status" value="1"/>
</dbReference>
<evidence type="ECO:0000313" key="6">
    <source>
        <dbReference type="EMBL" id="GLB66002.1"/>
    </source>
</evidence>